<evidence type="ECO:0000313" key="3">
    <source>
        <dbReference type="Proteomes" id="UP000230233"/>
    </source>
</evidence>
<evidence type="ECO:0000259" key="1">
    <source>
        <dbReference type="PROSITE" id="PS50097"/>
    </source>
</evidence>
<keyword evidence="3" id="KW-1185">Reference proteome</keyword>
<feature type="domain" description="BTB" evidence="1">
    <location>
        <begin position="138"/>
        <end position="205"/>
    </location>
</feature>
<comment type="caution">
    <text evidence="2">The sequence shown here is derived from an EMBL/GenBank/DDBJ whole genome shotgun (WGS) entry which is preliminary data.</text>
</comment>
<organism evidence="2 3">
    <name type="scientific">Caenorhabditis nigoni</name>
    <dbReference type="NCBI Taxonomy" id="1611254"/>
    <lineage>
        <taxon>Eukaryota</taxon>
        <taxon>Metazoa</taxon>
        <taxon>Ecdysozoa</taxon>
        <taxon>Nematoda</taxon>
        <taxon>Chromadorea</taxon>
        <taxon>Rhabditida</taxon>
        <taxon>Rhabditina</taxon>
        <taxon>Rhabditomorpha</taxon>
        <taxon>Rhabditoidea</taxon>
        <taxon>Rhabditidae</taxon>
        <taxon>Peloderinae</taxon>
        <taxon>Caenorhabditis</taxon>
    </lineage>
</organism>
<accession>A0A2G5VBA5</accession>
<protein>
    <recommendedName>
        <fullName evidence="1">BTB domain-containing protein</fullName>
    </recommendedName>
</protein>
<dbReference type="EMBL" id="PDUG01000002">
    <property type="protein sequence ID" value="PIC49034.1"/>
    <property type="molecule type" value="Genomic_DNA"/>
</dbReference>
<dbReference type="Pfam" id="PF00651">
    <property type="entry name" value="BTB"/>
    <property type="match status" value="2"/>
</dbReference>
<dbReference type="SUPFAM" id="SSF54695">
    <property type="entry name" value="POZ domain"/>
    <property type="match status" value="2"/>
</dbReference>
<sequence length="500" mass="57928">MITKVIEYKSDHKIVNSNRVAVVLEKGEKDGIKHTWIGFVNDNFQANLTWNIDWEDLKTQGFDRIVGHLVVVSYSGYPCPHSSDIDWTETNQSISITVENEHWEYGVTFEYKITTHYPELSPPEKISYDEMFAVSDKTDGILIVEGKKLNVNKSFLSFHSDYFSTLFSSNFKEGQMEEIEIKEVSYEDFGLLLSTIYPMMVIKTNMTTKVIEYKSSQITVISDTAAVLETGEKDGIRHTWSGYLDEYDATILTWKFNWEDLKIQGFDRLVGHLNISNVYDDCVAVRVDIDWTETDQSISETLGRNYLDYDLSFEYYLTAHSTELPPPEKISYDEMFAASDKTDGILIVEGKKLNVNKSFLSFHSDYFSTLFSATFKEGQMKEIEIKEVTYEDFGLLLSTIYPMMVFPNDKTTEKLLEFTDRFLMPSVKHLVEHHLLEHSKLENEKMMMLGDRYGIKSVLERSIRQTNTVEKMKKLKMSPEYGKLSTETVARLFERFVQIS</sequence>
<dbReference type="PROSITE" id="PS50097">
    <property type="entry name" value="BTB"/>
    <property type="match status" value="2"/>
</dbReference>
<name>A0A2G5VBA5_9PELO</name>
<dbReference type="AlphaFoldDB" id="A0A2G5VBA5"/>
<dbReference type="Gene3D" id="3.30.710.10">
    <property type="entry name" value="Potassium Channel Kv1.1, Chain A"/>
    <property type="match status" value="2"/>
</dbReference>
<feature type="domain" description="BTB" evidence="1">
    <location>
        <begin position="342"/>
        <end position="409"/>
    </location>
</feature>
<dbReference type="Proteomes" id="UP000230233">
    <property type="component" value="Chromosome II"/>
</dbReference>
<dbReference type="PANTHER" id="PTHR22744">
    <property type="entry name" value="HELIX LOOP HELIX PROTEIN 21-RELATED"/>
    <property type="match status" value="1"/>
</dbReference>
<dbReference type="InterPro" id="IPR011333">
    <property type="entry name" value="SKP1/BTB/POZ_sf"/>
</dbReference>
<dbReference type="STRING" id="1611254.A0A2G5VBA5"/>
<reference evidence="3" key="1">
    <citation type="submission" date="2017-10" db="EMBL/GenBank/DDBJ databases">
        <title>Rapid genome shrinkage in a self-fertile nematode reveals novel sperm competition proteins.</title>
        <authorList>
            <person name="Yin D."/>
            <person name="Schwarz E.M."/>
            <person name="Thomas C.G."/>
            <person name="Felde R.L."/>
            <person name="Korf I.F."/>
            <person name="Cutter A.D."/>
            <person name="Schartner C.M."/>
            <person name="Ralston E.J."/>
            <person name="Meyer B.J."/>
            <person name="Haag E.S."/>
        </authorList>
    </citation>
    <scope>NUCLEOTIDE SEQUENCE [LARGE SCALE GENOMIC DNA]</scope>
    <source>
        <strain evidence="3">JU1422</strain>
    </source>
</reference>
<dbReference type="InterPro" id="IPR000210">
    <property type="entry name" value="BTB/POZ_dom"/>
</dbReference>
<dbReference type="CDD" id="cd18186">
    <property type="entry name" value="BTB_POZ_ZBTB_KLHL-like"/>
    <property type="match status" value="2"/>
</dbReference>
<evidence type="ECO:0000313" key="2">
    <source>
        <dbReference type="EMBL" id="PIC49034.1"/>
    </source>
</evidence>
<gene>
    <name evidence="2" type="primary">Cnig_chr_II.g7780</name>
    <name evidence="2" type="ORF">B9Z55_007780</name>
</gene>
<proteinExistence type="predicted"/>
<dbReference type="PANTHER" id="PTHR22744:SF14">
    <property type="entry name" value="BTB DOMAIN-CONTAINING PROTEIN-RELATED"/>
    <property type="match status" value="1"/>
</dbReference>
<dbReference type="SMART" id="SM00225">
    <property type="entry name" value="BTB"/>
    <property type="match status" value="2"/>
</dbReference>